<evidence type="ECO:0000256" key="1">
    <source>
        <dbReference type="SAM" id="MobiDB-lite"/>
    </source>
</evidence>
<dbReference type="Proteomes" id="UP000315995">
    <property type="component" value="Chromosome"/>
</dbReference>
<gene>
    <name evidence="3" type="ORF">FIV42_14060</name>
</gene>
<dbReference type="AlphaFoldDB" id="A0A4Y6PVS1"/>
<feature type="compositionally biased region" description="Basic and acidic residues" evidence="1">
    <location>
        <begin position="50"/>
        <end position="59"/>
    </location>
</feature>
<feature type="signal peptide" evidence="2">
    <location>
        <begin position="1"/>
        <end position="21"/>
    </location>
</feature>
<dbReference type="InterPro" id="IPR021655">
    <property type="entry name" value="Put_metal-bd"/>
</dbReference>
<feature type="chain" id="PRO_5030106526" evidence="2">
    <location>
        <begin position="22"/>
        <end position="912"/>
    </location>
</feature>
<proteinExistence type="predicted"/>
<feature type="region of interest" description="Disordered" evidence="1">
    <location>
        <begin position="563"/>
        <end position="582"/>
    </location>
</feature>
<keyword evidence="4" id="KW-1185">Reference proteome</keyword>
<name>A0A4Y6PVS1_PERCE</name>
<feature type="region of interest" description="Disordered" evidence="1">
    <location>
        <begin position="27"/>
        <end position="87"/>
    </location>
</feature>
<accession>A0A5B8YAD9</accession>
<organism evidence="3 4">
    <name type="scientific">Persicimonas caeni</name>
    <dbReference type="NCBI Taxonomy" id="2292766"/>
    <lineage>
        <taxon>Bacteria</taxon>
        <taxon>Deltaproteobacteria</taxon>
        <taxon>Bradymonadales</taxon>
        <taxon>Bradymonadaceae</taxon>
        <taxon>Persicimonas</taxon>
    </lineage>
</organism>
<evidence type="ECO:0000313" key="4">
    <source>
        <dbReference type="Proteomes" id="UP000315995"/>
    </source>
</evidence>
<dbReference type="RefSeq" id="WP_141198305.1">
    <property type="nucleotide sequence ID" value="NZ_CP041186.1"/>
</dbReference>
<evidence type="ECO:0000256" key="2">
    <source>
        <dbReference type="SAM" id="SignalP"/>
    </source>
</evidence>
<dbReference type="EMBL" id="CP041186">
    <property type="protein sequence ID" value="QDG51825.1"/>
    <property type="molecule type" value="Genomic_DNA"/>
</dbReference>
<accession>A0A4Y6PVS1</accession>
<feature type="region of interest" description="Disordered" evidence="1">
    <location>
        <begin position="492"/>
        <end position="514"/>
    </location>
</feature>
<dbReference type="Pfam" id="PF11617">
    <property type="entry name" value="Cu-binding_MopE"/>
    <property type="match status" value="4"/>
</dbReference>
<dbReference type="OrthoDB" id="5506679at2"/>
<evidence type="ECO:0000313" key="3">
    <source>
        <dbReference type="EMBL" id="QDG51825.1"/>
    </source>
</evidence>
<sequence>MRRHYLAITTAALVVSGLVTSNLGCGGDSPPASSTGDAELAADVTPSDVGPRDSGPRDTDEADGDSPDTGVGDVASDAEGDAPFTGRTLTDYRRCTSNLDCPVGLGTCVKQVTLNRPDADGTETIAINEIFSGLGADEGVCSLECTNNPGVCAELSMNGTTADPAAHTCQLITTGEAPYPTNAPSLPLDEPIEPAEMAAGQPFAAICRPPFELDEQIDDSFCEPCDGPDACGDDGLCWSLTDLIPAQAGQSGLCLTPCTDDASCPLGFVCDATDDASQTYCRPETYTCTNCRDHDGDGFGTGHCGTADDLVTAHDCDDRDDRAYYDPDAMDHPFPATCGPQDFNCNGLSDDAEVTSADIFPADHCGSCFSTCTGDILDGNGVKTAEKQCVSDPSAGATCTIACADGFADCDGDSTNGCEVEIDTNNDIRTFHRDGDGDGVGSDTHVLFDCDGSGLPTDVTYVPNGGDCNDDDIEIYGGPNPHPEVCDGKDNDCDPSTDEATHATDAGGECPDSGEPGICKPGVEVCTSGTLECEPVIQPGTVAEVCDDLDNDCDGEVDEDATDATRYYPDSDGDNYGVSGNPTRYCPGDVPSGVAINWGDCDDGDPRRYPTNPETCDGVDNDCDTDVDEPGAQGSLVWYEDVDGDGFGDPNTATSQAYCAGDTTIPLNSPVSQAGDCNVNNYMINPNATEECGDGVDNNCDGVVDEGCPTGPVQRVGPLDIRRFAGVEIHNMSTSYSVCSDDKIMTHVKVDYFPSTWPVVSLNAGCEDVDVLSNQGTYSLGMRTLDYAGWTSAATSNNRAEYACPGTNQGIYRVDVNHGDEVVDSVQFTCRSYEIDQNTYAIEADHYNIPGPSPQFGPNGAYTDTSQCDEQDNKVAVGFIVEAGWTWQSGQQYKWAIRRVQLICQDIEAVLK</sequence>
<reference evidence="3 4" key="1">
    <citation type="submission" date="2019-06" db="EMBL/GenBank/DDBJ databases">
        <title>Persicimonas caeni gen. nov., sp. nov., a predatory bacterium isolated from solar saltern.</title>
        <authorList>
            <person name="Wang S."/>
        </authorList>
    </citation>
    <scope>NUCLEOTIDE SEQUENCE [LARGE SCALE GENOMIC DNA]</scope>
    <source>
        <strain evidence="3 4">YN101</strain>
    </source>
</reference>
<protein>
    <submittedName>
        <fullName evidence="3">Uncharacterized protein</fullName>
    </submittedName>
</protein>
<keyword evidence="2" id="KW-0732">Signal</keyword>